<dbReference type="EMBL" id="CM000781">
    <property type="protein sequence ID" value="AQK75443.1"/>
    <property type="molecule type" value="Genomic_DNA"/>
</dbReference>
<evidence type="ECO:0000256" key="8">
    <source>
        <dbReference type="ARBA" id="ARBA00023326"/>
    </source>
</evidence>
<keyword evidence="8" id="KW-0624">Polysaccharide degradation</keyword>
<dbReference type="InterPro" id="IPR012341">
    <property type="entry name" value="6hp_glycosidase-like_sf"/>
</dbReference>
<evidence type="ECO:0000256" key="7">
    <source>
        <dbReference type="ARBA" id="ARBA00023295"/>
    </source>
</evidence>
<evidence type="ECO:0000256" key="5">
    <source>
        <dbReference type="ARBA" id="ARBA00023001"/>
    </source>
</evidence>
<dbReference type="PANTHER" id="PTHR22298">
    <property type="entry name" value="ENDO-1,4-BETA-GLUCANASE"/>
    <property type="match status" value="1"/>
</dbReference>
<dbReference type="Pfam" id="PF00759">
    <property type="entry name" value="Glyco_hydro_9"/>
    <property type="match status" value="1"/>
</dbReference>
<evidence type="ECO:0000256" key="4">
    <source>
        <dbReference type="ARBA" id="ARBA00022801"/>
    </source>
</evidence>
<keyword evidence="7" id="KW-0326">Glycosidase</keyword>
<gene>
    <name evidence="10" type="ORF">ZEAMMB73_Zm00001d018279</name>
</gene>
<dbReference type="EC" id="3.2.1.4" evidence="3"/>
<accession>A0A1D6HM35</accession>
<protein>
    <recommendedName>
        <fullName evidence="3">cellulase</fullName>
        <ecNumber evidence="3">3.2.1.4</ecNumber>
    </recommendedName>
</protein>
<evidence type="ECO:0000256" key="2">
    <source>
        <dbReference type="ARBA" id="ARBA00007072"/>
    </source>
</evidence>
<dbReference type="InterPro" id="IPR001701">
    <property type="entry name" value="Glyco_hydro_9"/>
</dbReference>
<comment type="similarity">
    <text evidence="2">Belongs to the glycosyl hydrolase 9 (cellulase E) family.</text>
</comment>
<proteinExistence type="inferred from homology"/>
<evidence type="ECO:0000256" key="6">
    <source>
        <dbReference type="ARBA" id="ARBA00023277"/>
    </source>
</evidence>
<evidence type="ECO:0000256" key="1">
    <source>
        <dbReference type="ARBA" id="ARBA00000966"/>
    </source>
</evidence>
<dbReference type="AlphaFoldDB" id="A0A1D6HM35"/>
<dbReference type="Gene3D" id="1.50.10.10">
    <property type="match status" value="1"/>
</dbReference>
<dbReference type="InterPro" id="IPR008928">
    <property type="entry name" value="6-hairpin_glycosidase_sf"/>
</dbReference>
<reference evidence="10" key="1">
    <citation type="submission" date="2015-12" db="EMBL/GenBank/DDBJ databases">
        <title>Update maize B73 reference genome by single molecule sequencing technologies.</title>
        <authorList>
            <consortium name="Maize Genome Sequencing Project"/>
            <person name="Ware D."/>
        </authorList>
    </citation>
    <scope>NUCLEOTIDE SEQUENCE</scope>
    <source>
        <tissue evidence="10">Seedling</tissue>
    </source>
</reference>
<keyword evidence="5" id="KW-0136">Cellulose degradation</keyword>
<feature type="domain" description="Glycoside hydrolase family 9" evidence="9">
    <location>
        <begin position="39"/>
        <end position="117"/>
    </location>
</feature>
<dbReference type="SUPFAM" id="SSF48208">
    <property type="entry name" value="Six-hairpin glycosidases"/>
    <property type="match status" value="1"/>
</dbReference>
<evidence type="ECO:0000256" key="3">
    <source>
        <dbReference type="ARBA" id="ARBA00012601"/>
    </source>
</evidence>
<organism evidence="10">
    <name type="scientific">Zea mays</name>
    <name type="common">Maize</name>
    <dbReference type="NCBI Taxonomy" id="4577"/>
    <lineage>
        <taxon>Eukaryota</taxon>
        <taxon>Viridiplantae</taxon>
        <taxon>Streptophyta</taxon>
        <taxon>Embryophyta</taxon>
        <taxon>Tracheophyta</taxon>
        <taxon>Spermatophyta</taxon>
        <taxon>Magnoliopsida</taxon>
        <taxon>Liliopsida</taxon>
        <taxon>Poales</taxon>
        <taxon>Poaceae</taxon>
        <taxon>PACMAD clade</taxon>
        <taxon>Panicoideae</taxon>
        <taxon>Andropogonodae</taxon>
        <taxon>Andropogoneae</taxon>
        <taxon>Tripsacinae</taxon>
        <taxon>Zea</taxon>
    </lineage>
</organism>
<evidence type="ECO:0000313" key="10">
    <source>
        <dbReference type="EMBL" id="AQK75443.1"/>
    </source>
</evidence>
<evidence type="ECO:0000259" key="9">
    <source>
        <dbReference type="Pfam" id="PF00759"/>
    </source>
</evidence>
<sequence length="154" mass="16343">MRAPRHGSMRAHVALAFAALVLAGDALQPALAGGCGFDYKDALSKTIIFLEAQRSGKLPRSNRVKWRGDSGLDDGKLANVDLTGGYYDAGDNVKYGLPLAFTVTTLAWTALAFKPELDKRGNSSYTEPCTYINSLAIGPLAALAVRGVQLVATQ</sequence>
<dbReference type="GO" id="GO:0030245">
    <property type="term" value="P:cellulose catabolic process"/>
    <property type="evidence" value="ECO:0007669"/>
    <property type="project" value="UniProtKB-KW"/>
</dbReference>
<name>A0A1D6HM35_MAIZE</name>
<keyword evidence="4" id="KW-0378">Hydrolase</keyword>
<comment type="catalytic activity">
    <reaction evidence="1">
        <text>Endohydrolysis of (1-&gt;4)-beta-D-glucosidic linkages in cellulose, lichenin and cereal beta-D-glucans.</text>
        <dbReference type="EC" id="3.2.1.4"/>
    </reaction>
</comment>
<keyword evidence="6" id="KW-0119">Carbohydrate metabolism</keyword>
<dbReference type="GO" id="GO:0008810">
    <property type="term" value="F:cellulase activity"/>
    <property type="evidence" value="ECO:0007669"/>
    <property type="project" value="UniProtKB-EC"/>
</dbReference>